<accession>B7FFV5</accession>
<sequence>FFFFFFYKAELEAYLIVSQLQLWALHRKPIEGAEVLQSP</sequence>
<evidence type="ECO:0000313" key="1">
    <source>
        <dbReference type="EMBL" id="ACJ83546.1"/>
    </source>
</evidence>
<feature type="non-terminal residue" evidence="1">
    <location>
        <position position="1"/>
    </location>
</feature>
<dbReference type="AlphaFoldDB" id="B7FFV5"/>
<name>B7FFV5_MEDTR</name>
<proteinExistence type="evidence at transcript level"/>
<organism evidence="1">
    <name type="scientific">Medicago truncatula</name>
    <name type="common">Barrel medic</name>
    <name type="synonym">Medicago tribuloides</name>
    <dbReference type="NCBI Taxonomy" id="3880"/>
    <lineage>
        <taxon>Eukaryota</taxon>
        <taxon>Viridiplantae</taxon>
        <taxon>Streptophyta</taxon>
        <taxon>Embryophyta</taxon>
        <taxon>Tracheophyta</taxon>
        <taxon>Spermatophyta</taxon>
        <taxon>Magnoliopsida</taxon>
        <taxon>eudicotyledons</taxon>
        <taxon>Gunneridae</taxon>
        <taxon>Pentapetalae</taxon>
        <taxon>rosids</taxon>
        <taxon>fabids</taxon>
        <taxon>Fabales</taxon>
        <taxon>Fabaceae</taxon>
        <taxon>Papilionoideae</taxon>
        <taxon>50 kb inversion clade</taxon>
        <taxon>NPAAA clade</taxon>
        <taxon>Hologalegina</taxon>
        <taxon>IRL clade</taxon>
        <taxon>Trifolieae</taxon>
        <taxon>Medicago</taxon>
    </lineage>
</organism>
<dbReference type="EMBL" id="BT050878">
    <property type="protein sequence ID" value="ACJ83546.1"/>
    <property type="molecule type" value="mRNA"/>
</dbReference>
<reference evidence="1" key="1">
    <citation type="submission" date="2008-12" db="EMBL/GenBank/DDBJ databases">
        <title>Medicago truncatula full length cdna cloning project.</title>
        <authorList>
            <person name="Moskal W."/>
            <person name="Chan A."/>
            <person name="Cheung F."/>
            <person name="Xiao Y."/>
            <person name="Town C.D."/>
        </authorList>
    </citation>
    <scope>NUCLEOTIDE SEQUENCE</scope>
</reference>
<protein>
    <submittedName>
        <fullName evidence="1">Uncharacterized protein</fullName>
    </submittedName>
</protein>